<dbReference type="OrthoDB" id="9788068at2"/>
<dbReference type="PIRSF" id="PIRSF500176">
    <property type="entry name" value="L_ASNase"/>
    <property type="match status" value="1"/>
</dbReference>
<dbReference type="SUPFAM" id="SSF53774">
    <property type="entry name" value="Glutaminase/Asparaginase"/>
    <property type="match status" value="1"/>
</dbReference>
<proteinExistence type="inferred from homology"/>
<feature type="binding site" evidence="6">
    <location>
        <position position="54"/>
    </location>
    <ligand>
        <name>substrate</name>
    </ligand>
</feature>
<dbReference type="NCBIfam" id="TIGR00519">
    <property type="entry name" value="asnASE_I"/>
    <property type="match status" value="1"/>
</dbReference>
<dbReference type="GO" id="GO:0006520">
    <property type="term" value="P:amino acid metabolic process"/>
    <property type="evidence" value="ECO:0007669"/>
    <property type="project" value="InterPro"/>
</dbReference>
<dbReference type="EMBL" id="QRCT01000009">
    <property type="protein sequence ID" value="RDU25002.1"/>
    <property type="molecule type" value="Genomic_DNA"/>
</dbReference>
<dbReference type="SMART" id="SM00870">
    <property type="entry name" value="Asparaginase"/>
    <property type="match status" value="1"/>
</dbReference>
<name>A0A371AZT1_9FIRM</name>
<protein>
    <recommendedName>
        <fullName evidence="2">asparaginase</fullName>
        <ecNumber evidence="2">3.5.1.1</ecNumber>
    </recommendedName>
</protein>
<dbReference type="FunFam" id="3.40.50.1170:FF:000001">
    <property type="entry name" value="L-asparaginase 2"/>
    <property type="match status" value="1"/>
</dbReference>
<organism evidence="11 12">
    <name type="scientific">Anaerosacchariphilus polymeriproducens</name>
    <dbReference type="NCBI Taxonomy" id="1812858"/>
    <lineage>
        <taxon>Bacteria</taxon>
        <taxon>Bacillati</taxon>
        <taxon>Bacillota</taxon>
        <taxon>Clostridia</taxon>
        <taxon>Lachnospirales</taxon>
        <taxon>Lachnospiraceae</taxon>
        <taxon>Anaerosacchariphilus</taxon>
    </lineage>
</organism>
<feature type="active site" description="O-isoaspartyl threonine intermediate" evidence="5">
    <location>
        <position position="12"/>
    </location>
</feature>
<dbReference type="RefSeq" id="WP_115480486.1">
    <property type="nucleotide sequence ID" value="NZ_QRCT01000009.1"/>
</dbReference>
<accession>A0A371AZT1</accession>
<dbReference type="PANTHER" id="PTHR11707:SF28">
    <property type="entry name" value="60 KDA LYSOPHOSPHOLIPASE"/>
    <property type="match status" value="1"/>
</dbReference>
<evidence type="ECO:0000256" key="8">
    <source>
        <dbReference type="PROSITE-ProRule" id="PRU10100"/>
    </source>
</evidence>
<evidence type="ECO:0000256" key="4">
    <source>
        <dbReference type="ARBA" id="ARBA00049366"/>
    </source>
</evidence>
<dbReference type="Gene3D" id="3.40.50.40">
    <property type="match status" value="1"/>
</dbReference>
<dbReference type="PROSITE" id="PS51732">
    <property type="entry name" value="ASN_GLN_ASE_3"/>
    <property type="match status" value="1"/>
</dbReference>
<gene>
    <name evidence="11" type="ORF">DWV06_01885</name>
</gene>
<evidence type="ECO:0000256" key="6">
    <source>
        <dbReference type="PIRSR" id="PIRSR001220-2"/>
    </source>
</evidence>
<comment type="catalytic activity">
    <reaction evidence="4">
        <text>L-asparagine + H2O = L-aspartate + NH4(+)</text>
        <dbReference type="Rhea" id="RHEA:21016"/>
        <dbReference type="ChEBI" id="CHEBI:15377"/>
        <dbReference type="ChEBI" id="CHEBI:28938"/>
        <dbReference type="ChEBI" id="CHEBI:29991"/>
        <dbReference type="ChEBI" id="CHEBI:58048"/>
        <dbReference type="EC" id="3.5.1.1"/>
    </reaction>
</comment>
<feature type="domain" description="Asparaginase/glutaminase C-terminal" evidence="10">
    <location>
        <begin position="211"/>
        <end position="325"/>
    </location>
</feature>
<dbReference type="SFLD" id="SFLDS00057">
    <property type="entry name" value="Glutaminase/Asparaginase"/>
    <property type="match status" value="1"/>
</dbReference>
<evidence type="ECO:0000256" key="5">
    <source>
        <dbReference type="PIRSR" id="PIRSR001220-1"/>
    </source>
</evidence>
<dbReference type="InterPro" id="IPR027475">
    <property type="entry name" value="Asparaginase/glutaminase_AS2"/>
</dbReference>
<dbReference type="EC" id="3.5.1.1" evidence="2"/>
<dbReference type="InterPro" id="IPR041725">
    <property type="entry name" value="L-asparaginase_I"/>
</dbReference>
<dbReference type="InterPro" id="IPR006033">
    <property type="entry name" value="AsnA_fam"/>
</dbReference>
<evidence type="ECO:0000256" key="2">
    <source>
        <dbReference type="ARBA" id="ARBA00012920"/>
    </source>
</evidence>
<dbReference type="Gene3D" id="3.40.50.1170">
    <property type="entry name" value="L-asparaginase, N-terminal domain"/>
    <property type="match status" value="1"/>
</dbReference>
<feature type="domain" description="L-asparaginase N-terminal" evidence="9">
    <location>
        <begin position="3"/>
        <end position="184"/>
    </location>
</feature>
<sequence>MKKILLLATGGTIASSETEQGLIPTIDAQQMLSYIPEIEEICYLSGISIMNVDSTNMNPKLMAKIAAAIYSKYQEYDGFVVTHGTDTMGYTAAALTYMLQNIKKPVVVTGSQIAIKALNTDAKKNLTDAIRFANEDFPGIFVAFDSKIMYGTYAVKVKTRSTDSFQSINFPTVAEIKEGKIIYNSILNNDEYRDKFKSHELKLQTNLCEDILILKIFPGIKPHIFDYIKDNYKGVIIESFGIGGIPNADYDIVSKVQELIQAGLAVVITTQCLCEGIDLSIYAVGKILTKYKIIYAGDMTTEAATMKLMWALGNLKDFSSIKDFMEGRFL</sequence>
<comment type="caution">
    <text evidence="11">The sequence shown here is derived from an EMBL/GenBank/DDBJ whole genome shotgun (WGS) entry which is preliminary data.</text>
</comment>
<dbReference type="PROSITE" id="PS00917">
    <property type="entry name" value="ASN_GLN_ASE_2"/>
    <property type="match status" value="1"/>
</dbReference>
<dbReference type="PIRSF" id="PIRSF001220">
    <property type="entry name" value="L-ASNase_gatD"/>
    <property type="match status" value="1"/>
</dbReference>
<dbReference type="InterPro" id="IPR006034">
    <property type="entry name" value="Asparaginase/glutaminase-like"/>
</dbReference>
<evidence type="ECO:0000259" key="9">
    <source>
        <dbReference type="Pfam" id="PF00710"/>
    </source>
</evidence>
<dbReference type="Pfam" id="PF17763">
    <property type="entry name" value="Asparaginase_C"/>
    <property type="match status" value="1"/>
</dbReference>
<dbReference type="InterPro" id="IPR036152">
    <property type="entry name" value="Asp/glu_Ase-like_sf"/>
</dbReference>
<evidence type="ECO:0000256" key="3">
    <source>
        <dbReference type="ARBA" id="ARBA00022801"/>
    </source>
</evidence>
<evidence type="ECO:0000259" key="10">
    <source>
        <dbReference type="Pfam" id="PF17763"/>
    </source>
</evidence>
<dbReference type="InterPro" id="IPR037152">
    <property type="entry name" value="L-asparaginase_N_sf"/>
</dbReference>
<evidence type="ECO:0000256" key="7">
    <source>
        <dbReference type="PROSITE-ProRule" id="PRU10099"/>
    </source>
</evidence>
<dbReference type="InterPro" id="IPR027474">
    <property type="entry name" value="L-asparaginase_N"/>
</dbReference>
<reference evidence="11 12" key="1">
    <citation type="submission" date="2018-07" db="EMBL/GenBank/DDBJ databases">
        <title>Anaerosacharophilus polymeroproducens gen. nov. sp. nov., an anaerobic bacterium isolated from salt field.</title>
        <authorList>
            <person name="Kim W."/>
            <person name="Yang S.-H."/>
            <person name="Oh J."/>
            <person name="Lee J.-H."/>
            <person name="Kwon K.K."/>
        </authorList>
    </citation>
    <scope>NUCLEOTIDE SEQUENCE [LARGE SCALE GENOMIC DNA]</scope>
    <source>
        <strain evidence="11 12">MCWD5</strain>
    </source>
</reference>
<dbReference type="AlphaFoldDB" id="A0A371AZT1"/>
<dbReference type="InterPro" id="IPR027473">
    <property type="entry name" value="L-asparaginase_C"/>
</dbReference>
<dbReference type="Proteomes" id="UP000255036">
    <property type="component" value="Unassembled WGS sequence"/>
</dbReference>
<dbReference type="InterPro" id="IPR040919">
    <property type="entry name" value="Asparaginase_C"/>
</dbReference>
<evidence type="ECO:0000313" key="11">
    <source>
        <dbReference type="EMBL" id="RDU25002.1"/>
    </source>
</evidence>
<dbReference type="PANTHER" id="PTHR11707">
    <property type="entry name" value="L-ASPARAGINASE"/>
    <property type="match status" value="1"/>
</dbReference>
<dbReference type="CDD" id="cd08963">
    <property type="entry name" value="L-asparaginase_I"/>
    <property type="match status" value="1"/>
</dbReference>
<dbReference type="InterPro" id="IPR020827">
    <property type="entry name" value="Asparaginase/glutaminase_AS1"/>
</dbReference>
<dbReference type="Pfam" id="PF00710">
    <property type="entry name" value="Asparaginase"/>
    <property type="match status" value="1"/>
</dbReference>
<dbReference type="GO" id="GO:0004067">
    <property type="term" value="F:asparaginase activity"/>
    <property type="evidence" value="ECO:0007669"/>
    <property type="project" value="UniProtKB-UniRule"/>
</dbReference>
<feature type="active site" evidence="7">
    <location>
        <position position="12"/>
    </location>
</feature>
<evidence type="ECO:0000256" key="1">
    <source>
        <dbReference type="ARBA" id="ARBA00010518"/>
    </source>
</evidence>
<keyword evidence="3" id="KW-0378">Hydrolase</keyword>
<comment type="similarity">
    <text evidence="1">Belongs to the asparaginase 1 family.</text>
</comment>
<feature type="active site" evidence="8">
    <location>
        <position position="85"/>
    </location>
</feature>
<evidence type="ECO:0000313" key="12">
    <source>
        <dbReference type="Proteomes" id="UP000255036"/>
    </source>
</evidence>
<dbReference type="PRINTS" id="PR00139">
    <property type="entry name" value="ASNGLNASE"/>
</dbReference>
<dbReference type="PROSITE" id="PS00144">
    <property type="entry name" value="ASN_GLN_ASE_1"/>
    <property type="match status" value="1"/>
</dbReference>
<keyword evidence="12" id="KW-1185">Reference proteome</keyword>
<feature type="binding site" evidence="6">
    <location>
        <begin position="85"/>
        <end position="86"/>
    </location>
    <ligand>
        <name>substrate</name>
    </ligand>
</feature>